<accession>A0A5C1QK84</accession>
<evidence type="ECO:0008006" key="4">
    <source>
        <dbReference type="Google" id="ProtNLM"/>
    </source>
</evidence>
<protein>
    <recommendedName>
        <fullName evidence="4">DUF4382 domain-containing protein</fullName>
    </recommendedName>
</protein>
<organism evidence="2 3">
    <name type="scientific">Oceanispirochaeta crateris</name>
    <dbReference type="NCBI Taxonomy" id="2518645"/>
    <lineage>
        <taxon>Bacteria</taxon>
        <taxon>Pseudomonadati</taxon>
        <taxon>Spirochaetota</taxon>
        <taxon>Spirochaetia</taxon>
        <taxon>Spirochaetales</taxon>
        <taxon>Spirochaetaceae</taxon>
        <taxon>Oceanispirochaeta</taxon>
    </lineage>
</organism>
<dbReference type="Proteomes" id="UP000324209">
    <property type="component" value="Chromosome"/>
</dbReference>
<keyword evidence="3" id="KW-1185">Reference proteome</keyword>
<evidence type="ECO:0000256" key="1">
    <source>
        <dbReference type="SAM" id="SignalP"/>
    </source>
</evidence>
<dbReference type="OrthoDB" id="9838055at2"/>
<dbReference type="KEGG" id="ock:EXM22_03010"/>
<evidence type="ECO:0000313" key="3">
    <source>
        <dbReference type="Proteomes" id="UP000324209"/>
    </source>
</evidence>
<keyword evidence="1" id="KW-0732">Signal</keyword>
<name>A0A5C1QK84_9SPIO</name>
<reference evidence="2 3" key="1">
    <citation type="submission" date="2019-02" db="EMBL/GenBank/DDBJ databases">
        <title>Complete Genome Sequence and Methylome Analysis of free living Spirochaetas.</title>
        <authorList>
            <person name="Fomenkov A."/>
            <person name="Dubinina G."/>
            <person name="Leshcheva N."/>
            <person name="Mikheeva N."/>
            <person name="Grabovich M."/>
            <person name="Vincze T."/>
            <person name="Roberts R.J."/>
        </authorList>
    </citation>
    <scope>NUCLEOTIDE SEQUENCE [LARGE SCALE GENOMIC DNA]</scope>
    <source>
        <strain evidence="2 3">K2</strain>
    </source>
</reference>
<evidence type="ECO:0000313" key="2">
    <source>
        <dbReference type="EMBL" id="QEN07004.1"/>
    </source>
</evidence>
<dbReference type="EMBL" id="CP036150">
    <property type="protein sequence ID" value="QEN07004.1"/>
    <property type="molecule type" value="Genomic_DNA"/>
</dbReference>
<gene>
    <name evidence="2" type="ORF">EXM22_03010</name>
</gene>
<dbReference type="PROSITE" id="PS51257">
    <property type="entry name" value="PROKAR_LIPOPROTEIN"/>
    <property type="match status" value="1"/>
</dbReference>
<feature type="chain" id="PRO_5022951399" description="DUF4382 domain-containing protein" evidence="1">
    <location>
        <begin position="23"/>
        <end position="242"/>
    </location>
</feature>
<feature type="signal peptide" evidence="1">
    <location>
        <begin position="1"/>
        <end position="22"/>
    </location>
</feature>
<dbReference type="RefSeq" id="WP_149485086.1">
    <property type="nucleotide sequence ID" value="NZ_CP036150.1"/>
</dbReference>
<sequence length="242" mass="26434">MKKILFAALAAFVLVLSGCDNLVDESDQGSAYINLSEGSSGRYIAGDGETVVDAAMGFVKEDVLYNFDFLEDIKNFSGDYLFTGIPVGDYSFLALLMDDDGEVLSMAVESVTIEAGFNELEIEMGPGISPRINGKDFDFSDPEDSGFSISFSGEVITIGVPEEELKTDFLLEITTNAKDMEIVKFNNSELSGIEAVYTATTDELDYATGEYYFDATEINELRLNLTSFDDSETSIKIKLIAL</sequence>
<proteinExistence type="predicted"/>
<dbReference type="AlphaFoldDB" id="A0A5C1QK84"/>